<keyword evidence="2" id="KW-0472">Membrane</keyword>
<feature type="region of interest" description="Disordered" evidence="1">
    <location>
        <begin position="177"/>
        <end position="200"/>
    </location>
</feature>
<dbReference type="Proteomes" id="UP000288859">
    <property type="component" value="Unassembled WGS sequence"/>
</dbReference>
<sequence>MQQPQHERNQDSESNLLDLVSIFVNPPFQLDLTRSLAQLSVLEHFNMSEPSDETSTLPISPSVIVGIVIVLAFAVVIVGASLFRFCKRNGRSTPFDDNSNAQQNEGNIFNPNAQRSAAQIARMKEVRWINNMYAWERGREAMLESGELRPTTMIAGRKGEARNWDEWSTMQDENGESLLHQTGEPSSSGPSHRLSHSHSHSHFYAADDPYAASSQQRLSHVPSILLPQPLTHRELQLPLHPHSSPGGSPLRYHQVAASDHPDPPDSNPNSNSSSKSNSNSNSNSIKTDDHNMEEIALVGDNLFGRDETTMTTPNFSYRSILGGLNHKSSTPDIVLTSPRF</sequence>
<dbReference type="AlphaFoldDB" id="A0A438NC03"/>
<protein>
    <submittedName>
        <fullName evidence="3">Uncharacterized protein</fullName>
    </submittedName>
</protein>
<evidence type="ECO:0000313" key="3">
    <source>
        <dbReference type="EMBL" id="RVX73302.1"/>
    </source>
</evidence>
<keyword evidence="2" id="KW-0812">Transmembrane</keyword>
<feature type="region of interest" description="Disordered" evidence="1">
    <location>
        <begin position="237"/>
        <end position="291"/>
    </location>
</feature>
<gene>
    <name evidence="3" type="ORF">B0A52_02944</name>
</gene>
<dbReference type="EMBL" id="NAJM01000008">
    <property type="protein sequence ID" value="RVX73302.1"/>
    <property type="molecule type" value="Genomic_DNA"/>
</dbReference>
<evidence type="ECO:0000313" key="4">
    <source>
        <dbReference type="Proteomes" id="UP000288859"/>
    </source>
</evidence>
<dbReference type="VEuPathDB" id="FungiDB:PV10_02665"/>
<reference evidence="3 4" key="1">
    <citation type="submission" date="2017-03" db="EMBL/GenBank/DDBJ databases">
        <title>Genomes of endolithic fungi from Antarctica.</title>
        <authorList>
            <person name="Coleine C."/>
            <person name="Masonjones S."/>
            <person name="Stajich J.E."/>
        </authorList>
    </citation>
    <scope>NUCLEOTIDE SEQUENCE [LARGE SCALE GENOMIC DNA]</scope>
    <source>
        <strain evidence="3 4">CCFEE 6314</strain>
    </source>
</reference>
<feature type="compositionally biased region" description="Low complexity" evidence="1">
    <location>
        <begin position="237"/>
        <end position="250"/>
    </location>
</feature>
<proteinExistence type="predicted"/>
<organism evidence="3 4">
    <name type="scientific">Exophiala mesophila</name>
    <name type="common">Black yeast-like fungus</name>
    <dbReference type="NCBI Taxonomy" id="212818"/>
    <lineage>
        <taxon>Eukaryota</taxon>
        <taxon>Fungi</taxon>
        <taxon>Dikarya</taxon>
        <taxon>Ascomycota</taxon>
        <taxon>Pezizomycotina</taxon>
        <taxon>Eurotiomycetes</taxon>
        <taxon>Chaetothyriomycetidae</taxon>
        <taxon>Chaetothyriales</taxon>
        <taxon>Herpotrichiellaceae</taxon>
        <taxon>Exophiala</taxon>
    </lineage>
</organism>
<feature type="compositionally biased region" description="Low complexity" evidence="1">
    <location>
        <begin position="267"/>
        <end position="284"/>
    </location>
</feature>
<name>A0A438NC03_EXOME</name>
<comment type="caution">
    <text evidence="3">The sequence shown here is derived from an EMBL/GenBank/DDBJ whole genome shotgun (WGS) entry which is preliminary data.</text>
</comment>
<evidence type="ECO:0000256" key="1">
    <source>
        <dbReference type="SAM" id="MobiDB-lite"/>
    </source>
</evidence>
<dbReference type="OrthoDB" id="4153359at2759"/>
<feature type="transmembrane region" description="Helical" evidence="2">
    <location>
        <begin position="63"/>
        <end position="83"/>
    </location>
</feature>
<accession>A0A438NC03</accession>
<evidence type="ECO:0000256" key="2">
    <source>
        <dbReference type="SAM" id="Phobius"/>
    </source>
</evidence>
<keyword evidence="2" id="KW-1133">Transmembrane helix</keyword>